<sequence>GLGARRPRRSVRDRLRAVAQGERRLHPAGPQRPVRRVRGDQLPAAVDEPAQPPDRFGVRGVDRHRRRRHGGRGDGVPGRVDRGPQAGLGGSHRRRGGRAAAHRRRSL</sequence>
<dbReference type="AlphaFoldDB" id="A0A6J4LBA9"/>
<dbReference type="EMBL" id="CADCUH010000036">
    <property type="protein sequence ID" value="CAA9326218.1"/>
    <property type="molecule type" value="Genomic_DNA"/>
</dbReference>
<reference evidence="2" key="1">
    <citation type="submission" date="2020-02" db="EMBL/GenBank/DDBJ databases">
        <authorList>
            <person name="Meier V. D."/>
        </authorList>
    </citation>
    <scope>NUCLEOTIDE SEQUENCE</scope>
    <source>
        <strain evidence="2">AVDCRST_MAG36</strain>
    </source>
</reference>
<feature type="compositionally biased region" description="Basic and acidic residues" evidence="1">
    <location>
        <begin position="10"/>
        <end position="25"/>
    </location>
</feature>
<name>A0A6J4LBA9_9ACTN</name>
<proteinExistence type="predicted"/>
<gene>
    <name evidence="2" type="ORF">AVDCRST_MAG36-684</name>
</gene>
<feature type="compositionally biased region" description="Basic residues" evidence="1">
    <location>
        <begin position="91"/>
        <end position="107"/>
    </location>
</feature>
<accession>A0A6J4LBA9</accession>
<feature type="non-terminal residue" evidence="2">
    <location>
        <position position="107"/>
    </location>
</feature>
<feature type="region of interest" description="Disordered" evidence="1">
    <location>
        <begin position="1"/>
        <end position="107"/>
    </location>
</feature>
<evidence type="ECO:0000256" key="1">
    <source>
        <dbReference type="SAM" id="MobiDB-lite"/>
    </source>
</evidence>
<protein>
    <submittedName>
        <fullName evidence="2">Small multidrug resistance family (SMR) protein</fullName>
    </submittedName>
</protein>
<evidence type="ECO:0000313" key="2">
    <source>
        <dbReference type="EMBL" id="CAA9326218.1"/>
    </source>
</evidence>
<feature type="non-terminal residue" evidence="2">
    <location>
        <position position="1"/>
    </location>
</feature>
<organism evidence="2">
    <name type="scientific">uncultured Nocardioidaceae bacterium</name>
    <dbReference type="NCBI Taxonomy" id="253824"/>
    <lineage>
        <taxon>Bacteria</taxon>
        <taxon>Bacillati</taxon>
        <taxon>Actinomycetota</taxon>
        <taxon>Actinomycetes</taxon>
        <taxon>Propionibacteriales</taxon>
        <taxon>Nocardioidaceae</taxon>
        <taxon>environmental samples</taxon>
    </lineage>
</organism>